<dbReference type="AlphaFoldDB" id="A0A6L4WQS7"/>
<name>A0A6L4WQS7_9BACT</name>
<proteinExistence type="predicted"/>
<dbReference type="Proteomes" id="UP000472839">
    <property type="component" value="Unassembled WGS sequence"/>
</dbReference>
<comment type="caution">
    <text evidence="1">The sequence shown here is derived from an EMBL/GenBank/DDBJ whole genome shotgun (WGS) entry which is preliminary data.</text>
</comment>
<dbReference type="RefSeq" id="WP_152191030.1">
    <property type="nucleotide sequence ID" value="NZ_WFKI01000001.1"/>
</dbReference>
<sequence>MINEISDYLYSFKNKVMEAEDIVKTCEDKILNYSMYLEEQGFKKDYEENFFTILGYSYRLEDNKQRLFYTFQEAIYAIDLDKLMRNEDSLKLNTIVYILVLNLIIKEYKTSEVNQLEKRKALDTYKIVQQRQAKENQKYHMYQN</sequence>
<evidence type="ECO:0000313" key="4">
    <source>
        <dbReference type="Proteomes" id="UP000472839"/>
    </source>
</evidence>
<evidence type="ECO:0000313" key="2">
    <source>
        <dbReference type="EMBL" id="KAB7889525.1"/>
    </source>
</evidence>
<reference evidence="3 4" key="1">
    <citation type="submission" date="2019-10" db="EMBL/GenBank/DDBJ databases">
        <title>Poseidonibacter ostreae sp. nov., isolated from the gut of the Ostrea denselamellosa.</title>
        <authorList>
            <person name="Choi A."/>
        </authorList>
    </citation>
    <scope>NUCLEOTIDE SEQUENCE [LARGE SCALE GENOMIC DNA]</scope>
    <source>
        <strain evidence="1 4">SJOD-M-33</strain>
        <strain evidence="2 3">SJOD-M-5</strain>
    </source>
</reference>
<protein>
    <submittedName>
        <fullName evidence="1">Uncharacterized protein</fullName>
    </submittedName>
</protein>
<accession>A0A6L4WQS7</accession>
<organism evidence="1 4">
    <name type="scientific">Poseidonibacter ostreae</name>
    <dbReference type="NCBI Taxonomy" id="2654171"/>
    <lineage>
        <taxon>Bacteria</taxon>
        <taxon>Pseudomonadati</taxon>
        <taxon>Campylobacterota</taxon>
        <taxon>Epsilonproteobacteria</taxon>
        <taxon>Campylobacterales</taxon>
        <taxon>Arcobacteraceae</taxon>
        <taxon>Poseidonibacter</taxon>
    </lineage>
</organism>
<evidence type="ECO:0000313" key="1">
    <source>
        <dbReference type="EMBL" id="KAB7887254.1"/>
    </source>
</evidence>
<evidence type="ECO:0000313" key="3">
    <source>
        <dbReference type="Proteomes" id="UP000461010"/>
    </source>
</evidence>
<dbReference type="EMBL" id="WFKK01000033">
    <property type="protein sequence ID" value="KAB7887254.1"/>
    <property type="molecule type" value="Genomic_DNA"/>
</dbReference>
<keyword evidence="3" id="KW-1185">Reference proteome</keyword>
<dbReference type="Proteomes" id="UP000461010">
    <property type="component" value="Unassembled WGS sequence"/>
</dbReference>
<gene>
    <name evidence="2" type="ORF">GBG18_10885</name>
    <name evidence="1" type="ORF">GBG19_10980</name>
</gene>
<dbReference type="EMBL" id="WFKJ01000034">
    <property type="protein sequence ID" value="KAB7889525.1"/>
    <property type="molecule type" value="Genomic_DNA"/>
</dbReference>